<evidence type="ECO:0000256" key="1">
    <source>
        <dbReference type="SAM" id="SignalP"/>
    </source>
</evidence>
<dbReference type="SUPFAM" id="SSF49899">
    <property type="entry name" value="Concanavalin A-like lectins/glucanases"/>
    <property type="match status" value="1"/>
</dbReference>
<dbReference type="GO" id="GO:0005975">
    <property type="term" value="P:carbohydrate metabolic process"/>
    <property type="evidence" value="ECO:0007669"/>
    <property type="project" value="UniProtKB-ARBA"/>
</dbReference>
<dbReference type="InterPro" id="IPR013320">
    <property type="entry name" value="ConA-like_dom_sf"/>
</dbReference>
<evidence type="ECO:0000313" key="2">
    <source>
        <dbReference type="EMBL" id="QEK52313.1"/>
    </source>
</evidence>
<keyword evidence="1" id="KW-0732">Signal</keyword>
<dbReference type="Gene3D" id="2.60.120.200">
    <property type="match status" value="1"/>
</dbReference>
<keyword evidence="3" id="KW-1185">Reference proteome</keyword>
<gene>
    <name evidence="2" type="ORF">FYC62_12140</name>
</gene>
<reference evidence="2 3" key="1">
    <citation type="submission" date="2019-08" db="EMBL/GenBank/DDBJ databases">
        <title>Pedobacter sp. nov., isolated from Han river, South Korea.</title>
        <authorList>
            <person name="Lee D.-H."/>
            <person name="Kim Y.-S."/>
            <person name="Hwang E.-M."/>
            <person name="Le Tran T.C."/>
            <person name="Cha C.-J."/>
        </authorList>
    </citation>
    <scope>NUCLEOTIDE SEQUENCE [LARGE SCALE GENOMIC DNA]</scope>
    <source>
        <strain evidence="2 3">CJ43</strain>
    </source>
</reference>
<dbReference type="GO" id="GO:0004553">
    <property type="term" value="F:hydrolase activity, hydrolyzing O-glycosyl compounds"/>
    <property type="evidence" value="ECO:0007669"/>
    <property type="project" value="UniProtKB-ARBA"/>
</dbReference>
<dbReference type="RefSeq" id="WP_149075113.1">
    <property type="nucleotide sequence ID" value="NZ_CP043329.1"/>
</dbReference>
<organism evidence="2 3">
    <name type="scientific">Pedobacter aquae</name>
    <dbReference type="NCBI Taxonomy" id="2605747"/>
    <lineage>
        <taxon>Bacteria</taxon>
        <taxon>Pseudomonadati</taxon>
        <taxon>Bacteroidota</taxon>
        <taxon>Sphingobacteriia</taxon>
        <taxon>Sphingobacteriales</taxon>
        <taxon>Sphingobacteriaceae</taxon>
        <taxon>Pedobacter</taxon>
    </lineage>
</organism>
<feature type="chain" id="PRO_5023059499" evidence="1">
    <location>
        <begin position="20"/>
        <end position="171"/>
    </location>
</feature>
<feature type="signal peptide" evidence="1">
    <location>
        <begin position="1"/>
        <end position="19"/>
    </location>
</feature>
<name>A0A5C0VKS6_9SPHI</name>
<evidence type="ECO:0000313" key="3">
    <source>
        <dbReference type="Proteomes" id="UP000323653"/>
    </source>
</evidence>
<protein>
    <submittedName>
        <fullName evidence="2">Uncharacterized protein</fullName>
    </submittedName>
</protein>
<dbReference type="Proteomes" id="UP000323653">
    <property type="component" value="Chromosome"/>
</dbReference>
<proteinExistence type="predicted"/>
<dbReference type="AlphaFoldDB" id="A0A5C0VKS6"/>
<accession>A0A5C0VKS6</accession>
<dbReference type="KEGG" id="pej:FYC62_12140"/>
<sequence>MKFKLTLLVCLVFNLNLQAQQSLFRSNNSYIPKAPYTNGLVLHLEAGNQASYLGTGTVWTDLSGTANHGTLIDGVTFNSSNGGYFNFNGSGQYVSLNPSKLPIGTSDRTIIAFVKTPTSFIILNHIIHWGSTSNNQTFGLALSNGQLNSHTWATYPGQGATVATATNYFLQ</sequence>
<dbReference type="EMBL" id="CP043329">
    <property type="protein sequence ID" value="QEK52313.1"/>
    <property type="molecule type" value="Genomic_DNA"/>
</dbReference>